<dbReference type="AlphaFoldDB" id="A0A1H1FZ53"/>
<proteinExistence type="predicted"/>
<evidence type="ECO:0000313" key="2">
    <source>
        <dbReference type="Proteomes" id="UP000199301"/>
    </source>
</evidence>
<keyword evidence="2" id="KW-1185">Reference proteome</keyword>
<sequence>MTTTALSCGNVDTEARPTHAGLRWFDLPAQPSRTEVDPILADSAGRVIVHGTDADLAAVVLRLLRKGLLDELAVGYVPVEKSPAGELWSIPAGRFDQALDGRARPTPLIRDDSGGVLLGLGTIEPITGQIYCDDQRVLHGPARSVEVFPDPDASALPEPTDDPLATQPAPIMDGLVTRVTHRGLLRRRRETARGRAVQASFEQATVHRDGVAHPRPLTRCAWYRHTRDLLLVRP</sequence>
<name>A0A1H1FZ53_9ACTN</name>
<organism evidence="1 2">
    <name type="scientific">Actinopolyspora saharensis</name>
    <dbReference type="NCBI Taxonomy" id="995062"/>
    <lineage>
        <taxon>Bacteria</taxon>
        <taxon>Bacillati</taxon>
        <taxon>Actinomycetota</taxon>
        <taxon>Actinomycetes</taxon>
        <taxon>Actinopolysporales</taxon>
        <taxon>Actinopolysporaceae</taxon>
        <taxon>Actinopolyspora</taxon>
    </lineage>
</organism>
<gene>
    <name evidence="1" type="ORF">SAMN04489718_3327</name>
</gene>
<evidence type="ECO:0000313" key="1">
    <source>
        <dbReference type="EMBL" id="SDR06242.1"/>
    </source>
</evidence>
<dbReference type="STRING" id="995062.SAMN04489718_3327"/>
<protein>
    <submittedName>
        <fullName evidence="1">Uncharacterized protein</fullName>
    </submittedName>
</protein>
<accession>A0A1H1FZ53</accession>
<dbReference type="RefSeq" id="WP_175455130.1">
    <property type="nucleotide sequence ID" value="NZ_FNKO01000002.1"/>
</dbReference>
<dbReference type="Proteomes" id="UP000199301">
    <property type="component" value="Unassembled WGS sequence"/>
</dbReference>
<dbReference type="EMBL" id="FNKO01000002">
    <property type="protein sequence ID" value="SDR06242.1"/>
    <property type="molecule type" value="Genomic_DNA"/>
</dbReference>
<reference evidence="2" key="1">
    <citation type="submission" date="2016-10" db="EMBL/GenBank/DDBJ databases">
        <authorList>
            <person name="Varghese N."/>
            <person name="Submissions S."/>
        </authorList>
    </citation>
    <scope>NUCLEOTIDE SEQUENCE [LARGE SCALE GENOMIC DNA]</scope>
    <source>
        <strain evidence="2">DSM 45459</strain>
    </source>
</reference>